<keyword evidence="6 7" id="KW-0472">Membrane</keyword>
<dbReference type="Proteomes" id="UP001242480">
    <property type="component" value="Unassembled WGS sequence"/>
</dbReference>
<dbReference type="EMBL" id="JAUSVX010000004">
    <property type="protein sequence ID" value="MDQ0469864.1"/>
    <property type="molecule type" value="Genomic_DNA"/>
</dbReference>
<keyword evidence="2 7" id="KW-0813">Transport</keyword>
<evidence type="ECO:0000256" key="7">
    <source>
        <dbReference type="RuleBase" id="RU363032"/>
    </source>
</evidence>
<feature type="transmembrane region" description="Helical" evidence="7">
    <location>
        <begin position="12"/>
        <end position="31"/>
    </location>
</feature>
<comment type="subcellular location">
    <subcellularLocation>
        <location evidence="1 7">Cell membrane</location>
        <topology evidence="1 7">Multi-pass membrane protein</topology>
    </subcellularLocation>
</comment>
<evidence type="ECO:0000256" key="2">
    <source>
        <dbReference type="ARBA" id="ARBA00022448"/>
    </source>
</evidence>
<keyword evidence="9" id="KW-0762">Sugar transport</keyword>
<dbReference type="Gene3D" id="1.10.3720.10">
    <property type="entry name" value="MetI-like"/>
    <property type="match status" value="1"/>
</dbReference>
<evidence type="ECO:0000256" key="4">
    <source>
        <dbReference type="ARBA" id="ARBA00022692"/>
    </source>
</evidence>
<proteinExistence type="inferred from homology"/>
<evidence type="ECO:0000256" key="5">
    <source>
        <dbReference type="ARBA" id="ARBA00022989"/>
    </source>
</evidence>
<dbReference type="InterPro" id="IPR035906">
    <property type="entry name" value="MetI-like_sf"/>
</dbReference>
<keyword evidence="10" id="KW-1185">Reference proteome</keyword>
<name>A0ABU0J6J2_9HYPH</name>
<organism evidence="9 10">
    <name type="scientific">Labrys wisconsinensis</name>
    <dbReference type="NCBI Taxonomy" id="425677"/>
    <lineage>
        <taxon>Bacteria</taxon>
        <taxon>Pseudomonadati</taxon>
        <taxon>Pseudomonadota</taxon>
        <taxon>Alphaproteobacteria</taxon>
        <taxon>Hyphomicrobiales</taxon>
        <taxon>Xanthobacteraceae</taxon>
        <taxon>Labrys</taxon>
    </lineage>
</organism>
<comment type="caution">
    <text evidence="9">The sequence shown here is derived from an EMBL/GenBank/DDBJ whole genome shotgun (WGS) entry which is preliminary data.</text>
</comment>
<dbReference type="InterPro" id="IPR000515">
    <property type="entry name" value="MetI-like"/>
</dbReference>
<dbReference type="PANTHER" id="PTHR32243">
    <property type="entry name" value="MALTOSE TRANSPORT SYSTEM PERMEASE-RELATED"/>
    <property type="match status" value="1"/>
</dbReference>
<dbReference type="CDD" id="cd06261">
    <property type="entry name" value="TM_PBP2"/>
    <property type="match status" value="1"/>
</dbReference>
<evidence type="ECO:0000256" key="6">
    <source>
        <dbReference type="ARBA" id="ARBA00023136"/>
    </source>
</evidence>
<feature type="transmembrane region" description="Helical" evidence="7">
    <location>
        <begin position="114"/>
        <end position="131"/>
    </location>
</feature>
<dbReference type="Pfam" id="PF00528">
    <property type="entry name" value="BPD_transp_1"/>
    <property type="match status" value="1"/>
</dbReference>
<feature type="domain" description="ABC transmembrane type-1" evidence="8">
    <location>
        <begin position="69"/>
        <end position="260"/>
    </location>
</feature>
<feature type="transmembrane region" description="Helical" evidence="7">
    <location>
        <begin position="242"/>
        <end position="260"/>
    </location>
</feature>
<dbReference type="PANTHER" id="PTHR32243:SF18">
    <property type="entry name" value="INNER MEMBRANE ABC TRANSPORTER PERMEASE PROTEIN YCJP"/>
    <property type="match status" value="1"/>
</dbReference>
<feature type="transmembrane region" description="Helical" evidence="7">
    <location>
        <begin position="185"/>
        <end position="206"/>
    </location>
</feature>
<evidence type="ECO:0000256" key="3">
    <source>
        <dbReference type="ARBA" id="ARBA00022475"/>
    </source>
</evidence>
<keyword evidence="3" id="KW-1003">Cell membrane</keyword>
<feature type="transmembrane region" description="Helical" evidence="7">
    <location>
        <begin position="137"/>
        <end position="156"/>
    </location>
</feature>
<sequence length="274" mass="29341">MTPRPLARAAAYAVLIACSVLFLAPVAWMVLQSFKSQIDVIAQPPRFLFAPTLDNYAAVLGAGGFVRAFATSLGVACGAVAAGMLLGVPFAYVLARYRIAGREEIADFILSTRMLPAIVVIIPFVQIYNALGLIDTLIGVVIAHILLVIAIIVWVMRSFFAALPRELEEAAFLDGASSWRAFRSIMVPMAAPGLVTVAVLGFIFSWNDFFFAFTLTSFNAKTLPVYMATEFVGFLAVDWGKLSAAGLLATLPIVVLVLAAQKHLVKGLSLGAIK</sequence>
<keyword evidence="4 7" id="KW-0812">Transmembrane</keyword>
<gene>
    <name evidence="9" type="ORF">QO011_002880</name>
</gene>
<evidence type="ECO:0000259" key="8">
    <source>
        <dbReference type="PROSITE" id="PS50928"/>
    </source>
</evidence>
<evidence type="ECO:0000256" key="1">
    <source>
        <dbReference type="ARBA" id="ARBA00004651"/>
    </source>
</evidence>
<keyword evidence="5 7" id="KW-1133">Transmembrane helix</keyword>
<accession>A0ABU0J6J2</accession>
<dbReference type="PROSITE" id="PS50928">
    <property type="entry name" value="ABC_TM1"/>
    <property type="match status" value="1"/>
</dbReference>
<dbReference type="RefSeq" id="WP_307273015.1">
    <property type="nucleotide sequence ID" value="NZ_JAUSVX010000004.1"/>
</dbReference>
<dbReference type="InterPro" id="IPR050901">
    <property type="entry name" value="BP-dep_ABC_trans_perm"/>
</dbReference>
<comment type="similarity">
    <text evidence="7">Belongs to the binding-protein-dependent transport system permease family.</text>
</comment>
<reference evidence="9 10" key="1">
    <citation type="submission" date="2023-07" db="EMBL/GenBank/DDBJ databases">
        <title>Genomic Encyclopedia of Type Strains, Phase IV (KMG-IV): sequencing the most valuable type-strain genomes for metagenomic binning, comparative biology and taxonomic classification.</title>
        <authorList>
            <person name="Goeker M."/>
        </authorList>
    </citation>
    <scope>NUCLEOTIDE SEQUENCE [LARGE SCALE GENOMIC DNA]</scope>
    <source>
        <strain evidence="9 10">DSM 19619</strain>
    </source>
</reference>
<dbReference type="SUPFAM" id="SSF161098">
    <property type="entry name" value="MetI-like"/>
    <property type="match status" value="1"/>
</dbReference>
<evidence type="ECO:0000313" key="10">
    <source>
        <dbReference type="Proteomes" id="UP001242480"/>
    </source>
</evidence>
<evidence type="ECO:0000313" key="9">
    <source>
        <dbReference type="EMBL" id="MDQ0469864.1"/>
    </source>
</evidence>
<feature type="transmembrane region" description="Helical" evidence="7">
    <location>
        <begin position="69"/>
        <end position="94"/>
    </location>
</feature>
<protein>
    <submittedName>
        <fullName evidence="9">Multiple sugar transport system permease protein</fullName>
    </submittedName>
</protein>